<dbReference type="Proteomes" id="UP001596408">
    <property type="component" value="Unassembled WGS sequence"/>
</dbReference>
<dbReference type="AlphaFoldDB" id="A0ABD5U2I0"/>
<evidence type="ECO:0000313" key="1">
    <source>
        <dbReference type="EMBL" id="MFC6825228.1"/>
    </source>
</evidence>
<reference evidence="1 2" key="1">
    <citation type="journal article" date="2019" name="Int. J. Syst. Evol. Microbiol.">
        <title>The Global Catalogue of Microorganisms (GCM) 10K type strain sequencing project: providing services to taxonomists for standard genome sequencing and annotation.</title>
        <authorList>
            <consortium name="The Broad Institute Genomics Platform"/>
            <consortium name="The Broad Institute Genome Sequencing Center for Infectious Disease"/>
            <person name="Wu L."/>
            <person name="Ma J."/>
        </authorList>
    </citation>
    <scope>NUCLEOTIDE SEQUENCE [LARGE SCALE GENOMIC DNA]</scope>
    <source>
        <strain evidence="1 2">YIM 94188</strain>
    </source>
</reference>
<protein>
    <submittedName>
        <fullName evidence="1">Uncharacterized protein</fullName>
    </submittedName>
</protein>
<accession>A0ABD5U2I0</accession>
<dbReference type="SUPFAM" id="SSF51445">
    <property type="entry name" value="(Trans)glycosidases"/>
    <property type="match status" value="1"/>
</dbReference>
<proteinExistence type="predicted"/>
<dbReference type="RefSeq" id="WP_379695258.1">
    <property type="nucleotide sequence ID" value="NZ_JBHSXH010000014.1"/>
</dbReference>
<evidence type="ECO:0000313" key="2">
    <source>
        <dbReference type="Proteomes" id="UP001596408"/>
    </source>
</evidence>
<name>A0ABD5U2I0_9EURY</name>
<dbReference type="InterPro" id="IPR017853">
    <property type="entry name" value="GH"/>
</dbReference>
<keyword evidence="2" id="KW-1185">Reference proteome</keyword>
<organism evidence="1 2">
    <name type="scientific">Halopelagius fulvigenes</name>
    <dbReference type="NCBI Taxonomy" id="1198324"/>
    <lineage>
        <taxon>Archaea</taxon>
        <taxon>Methanobacteriati</taxon>
        <taxon>Methanobacteriota</taxon>
        <taxon>Stenosarchaea group</taxon>
        <taxon>Halobacteria</taxon>
        <taxon>Halobacteriales</taxon>
        <taxon>Haloferacaceae</taxon>
    </lineage>
</organism>
<dbReference type="EMBL" id="JBHSXH010000014">
    <property type="protein sequence ID" value="MFC6825228.1"/>
    <property type="molecule type" value="Genomic_DNA"/>
</dbReference>
<gene>
    <name evidence="1" type="ORF">ACFQEV_09530</name>
</gene>
<sequence>MTHVFTYPWTVLAREPSTAIDTLAEAGVDGITVASYYHSVQTLDPQSPESLFERFPGGCYFAPDSEKFAETSIDPPTNEVYGENDAVRSLVDMATERDLVVGAWTVCMHNTRLGTANDQFRIQSAFGDSHDHALCPSYPEVQAYLAAVVKSLADRGVSRIDLESLGFPDVLHGHGQQFGHSKNHAISSPTGRVLLSQCGCEGCRTAAAEHPVDFKAAMAEVRRLCRESLAAPDDPHPSFEALTEEMDHLADLISFRTSVITDLVDQLAAVSGSVSLNYLVSDGLGHGPTDGVPAGVDLSRLSGLDSVTALCYTSDTAIGRDCVETLRHSFDGQIHAAVTLDPDVTPTQKQFERTVAAVQEVTPGSLFVYNHALMTEAHLSWLAGV</sequence>
<comment type="caution">
    <text evidence="1">The sequence shown here is derived from an EMBL/GenBank/DDBJ whole genome shotgun (WGS) entry which is preliminary data.</text>
</comment>